<accession>A0A0C9V070</accession>
<keyword evidence="2" id="KW-1185">Reference proteome</keyword>
<protein>
    <submittedName>
        <fullName evidence="1">Uncharacterized protein</fullName>
    </submittedName>
</protein>
<gene>
    <name evidence="1" type="ORF">M422DRAFT_267340</name>
</gene>
<proteinExistence type="predicted"/>
<dbReference type="HOGENOM" id="CLU_1644776_0_0_1"/>
<sequence>MLFLENGSSIQPLFQNFNATSDLSAESAYLLLGGNNTIIKPDNKTSYAIDLSGLPTFYNAAGIRASTLELAHLEDTTSVVASLATLDISLMQTKRVDKVNNISPNVVKLLFAFGLYQPIVKPDPVEGTDWINFLATQNFMSDSKVNWSQEWEEAFGPGSYW</sequence>
<dbReference type="Proteomes" id="UP000054279">
    <property type="component" value="Unassembled WGS sequence"/>
</dbReference>
<evidence type="ECO:0000313" key="2">
    <source>
        <dbReference type="Proteomes" id="UP000054279"/>
    </source>
</evidence>
<reference evidence="1 2" key="1">
    <citation type="submission" date="2014-06" db="EMBL/GenBank/DDBJ databases">
        <title>Evolutionary Origins and Diversification of the Mycorrhizal Mutualists.</title>
        <authorList>
            <consortium name="DOE Joint Genome Institute"/>
            <consortium name="Mycorrhizal Genomics Consortium"/>
            <person name="Kohler A."/>
            <person name="Kuo A."/>
            <person name="Nagy L.G."/>
            <person name="Floudas D."/>
            <person name="Copeland A."/>
            <person name="Barry K.W."/>
            <person name="Cichocki N."/>
            <person name="Veneault-Fourrey C."/>
            <person name="LaButti K."/>
            <person name="Lindquist E.A."/>
            <person name="Lipzen A."/>
            <person name="Lundell T."/>
            <person name="Morin E."/>
            <person name="Murat C."/>
            <person name="Riley R."/>
            <person name="Ohm R."/>
            <person name="Sun H."/>
            <person name="Tunlid A."/>
            <person name="Henrissat B."/>
            <person name="Grigoriev I.V."/>
            <person name="Hibbett D.S."/>
            <person name="Martin F."/>
        </authorList>
    </citation>
    <scope>NUCLEOTIDE SEQUENCE [LARGE SCALE GENOMIC DNA]</scope>
    <source>
        <strain evidence="1 2">SS14</strain>
    </source>
</reference>
<evidence type="ECO:0000313" key="1">
    <source>
        <dbReference type="EMBL" id="KIJ31026.1"/>
    </source>
</evidence>
<dbReference type="AlphaFoldDB" id="A0A0C9V070"/>
<organism evidence="1 2">
    <name type="scientific">Sphaerobolus stellatus (strain SS14)</name>
    <dbReference type="NCBI Taxonomy" id="990650"/>
    <lineage>
        <taxon>Eukaryota</taxon>
        <taxon>Fungi</taxon>
        <taxon>Dikarya</taxon>
        <taxon>Basidiomycota</taxon>
        <taxon>Agaricomycotina</taxon>
        <taxon>Agaricomycetes</taxon>
        <taxon>Phallomycetidae</taxon>
        <taxon>Geastrales</taxon>
        <taxon>Sphaerobolaceae</taxon>
        <taxon>Sphaerobolus</taxon>
    </lineage>
</organism>
<name>A0A0C9V070_SPHS4</name>
<dbReference type="EMBL" id="KN837249">
    <property type="protein sequence ID" value="KIJ31026.1"/>
    <property type="molecule type" value="Genomic_DNA"/>
</dbReference>